<gene>
    <name evidence="2" type="ORF">HPB51_027421</name>
</gene>
<comment type="caution">
    <text evidence="2">The sequence shown here is derived from an EMBL/GenBank/DDBJ whole genome shotgun (WGS) entry which is preliminary data.</text>
</comment>
<evidence type="ECO:0000313" key="3">
    <source>
        <dbReference type="Proteomes" id="UP000821866"/>
    </source>
</evidence>
<keyword evidence="3" id="KW-1185">Reference proteome</keyword>
<dbReference type="EMBL" id="JABSTU010004021">
    <property type="protein sequence ID" value="KAH7964336.1"/>
    <property type="molecule type" value="Genomic_DNA"/>
</dbReference>
<organism evidence="2 3">
    <name type="scientific">Rhipicephalus microplus</name>
    <name type="common">Cattle tick</name>
    <name type="synonym">Boophilus microplus</name>
    <dbReference type="NCBI Taxonomy" id="6941"/>
    <lineage>
        <taxon>Eukaryota</taxon>
        <taxon>Metazoa</taxon>
        <taxon>Ecdysozoa</taxon>
        <taxon>Arthropoda</taxon>
        <taxon>Chelicerata</taxon>
        <taxon>Arachnida</taxon>
        <taxon>Acari</taxon>
        <taxon>Parasitiformes</taxon>
        <taxon>Ixodida</taxon>
        <taxon>Ixodoidea</taxon>
        <taxon>Ixodidae</taxon>
        <taxon>Rhipicephalinae</taxon>
        <taxon>Rhipicephalus</taxon>
        <taxon>Boophilus</taxon>
    </lineage>
</organism>
<reference evidence="2" key="2">
    <citation type="submission" date="2021-09" db="EMBL/GenBank/DDBJ databases">
        <authorList>
            <person name="Jia N."/>
            <person name="Wang J."/>
            <person name="Shi W."/>
            <person name="Du L."/>
            <person name="Sun Y."/>
            <person name="Zhan W."/>
            <person name="Jiang J."/>
            <person name="Wang Q."/>
            <person name="Zhang B."/>
            <person name="Ji P."/>
            <person name="Sakyi L.B."/>
            <person name="Cui X."/>
            <person name="Yuan T."/>
            <person name="Jiang B."/>
            <person name="Yang W."/>
            <person name="Lam T.T.-Y."/>
            <person name="Chang Q."/>
            <person name="Ding S."/>
            <person name="Wang X."/>
            <person name="Zhu J."/>
            <person name="Ruan X."/>
            <person name="Zhao L."/>
            <person name="Wei J."/>
            <person name="Que T."/>
            <person name="Du C."/>
            <person name="Cheng J."/>
            <person name="Dai P."/>
            <person name="Han X."/>
            <person name="Huang E."/>
            <person name="Gao Y."/>
            <person name="Liu J."/>
            <person name="Shao H."/>
            <person name="Ye R."/>
            <person name="Li L."/>
            <person name="Wei W."/>
            <person name="Wang X."/>
            <person name="Wang C."/>
            <person name="Huo Q."/>
            <person name="Li W."/>
            <person name="Guo W."/>
            <person name="Chen H."/>
            <person name="Chen S."/>
            <person name="Zhou L."/>
            <person name="Zhou L."/>
            <person name="Ni X."/>
            <person name="Tian J."/>
            <person name="Zhou Y."/>
            <person name="Sheng Y."/>
            <person name="Liu T."/>
            <person name="Pan Y."/>
            <person name="Xia L."/>
            <person name="Li J."/>
            <person name="Zhao F."/>
            <person name="Cao W."/>
        </authorList>
    </citation>
    <scope>NUCLEOTIDE SEQUENCE</scope>
    <source>
        <strain evidence="2">Rmic-2018</strain>
        <tissue evidence="2">Larvae</tissue>
    </source>
</reference>
<evidence type="ECO:0008006" key="4">
    <source>
        <dbReference type="Google" id="ProtNLM"/>
    </source>
</evidence>
<evidence type="ECO:0000313" key="2">
    <source>
        <dbReference type="EMBL" id="KAH7964336.1"/>
    </source>
</evidence>
<protein>
    <recommendedName>
        <fullName evidence="4">Tick transposon</fullName>
    </recommendedName>
</protein>
<accession>A0A9J6D0E2</accession>
<dbReference type="AlphaFoldDB" id="A0A9J6D0E2"/>
<proteinExistence type="predicted"/>
<dbReference type="Proteomes" id="UP000821866">
    <property type="component" value="Unassembled WGS sequence"/>
</dbReference>
<reference evidence="2" key="1">
    <citation type="journal article" date="2020" name="Cell">
        <title>Large-Scale Comparative Analyses of Tick Genomes Elucidate Their Genetic Diversity and Vector Capacities.</title>
        <authorList>
            <consortium name="Tick Genome and Microbiome Consortium (TIGMIC)"/>
            <person name="Jia N."/>
            <person name="Wang J."/>
            <person name="Shi W."/>
            <person name="Du L."/>
            <person name="Sun Y."/>
            <person name="Zhan W."/>
            <person name="Jiang J.F."/>
            <person name="Wang Q."/>
            <person name="Zhang B."/>
            <person name="Ji P."/>
            <person name="Bell-Sakyi L."/>
            <person name="Cui X.M."/>
            <person name="Yuan T.T."/>
            <person name="Jiang B.G."/>
            <person name="Yang W.F."/>
            <person name="Lam T.T."/>
            <person name="Chang Q.C."/>
            <person name="Ding S.J."/>
            <person name="Wang X.J."/>
            <person name="Zhu J.G."/>
            <person name="Ruan X.D."/>
            <person name="Zhao L."/>
            <person name="Wei J.T."/>
            <person name="Ye R.Z."/>
            <person name="Que T.C."/>
            <person name="Du C.H."/>
            <person name="Zhou Y.H."/>
            <person name="Cheng J.X."/>
            <person name="Dai P.F."/>
            <person name="Guo W.B."/>
            <person name="Han X.H."/>
            <person name="Huang E.J."/>
            <person name="Li L.F."/>
            <person name="Wei W."/>
            <person name="Gao Y.C."/>
            <person name="Liu J.Z."/>
            <person name="Shao H.Z."/>
            <person name="Wang X."/>
            <person name="Wang C.C."/>
            <person name="Yang T.C."/>
            <person name="Huo Q.B."/>
            <person name="Li W."/>
            <person name="Chen H.Y."/>
            <person name="Chen S.E."/>
            <person name="Zhou L.G."/>
            <person name="Ni X.B."/>
            <person name="Tian J.H."/>
            <person name="Sheng Y."/>
            <person name="Liu T."/>
            <person name="Pan Y.S."/>
            <person name="Xia L.Y."/>
            <person name="Li J."/>
            <person name="Zhao F."/>
            <person name="Cao W.C."/>
        </authorList>
    </citation>
    <scope>NUCLEOTIDE SEQUENCE</scope>
    <source>
        <strain evidence="2">Rmic-2018</strain>
    </source>
</reference>
<feature type="compositionally biased region" description="Basic and acidic residues" evidence="1">
    <location>
        <begin position="40"/>
        <end position="56"/>
    </location>
</feature>
<name>A0A9J6D0E2_RHIMP</name>
<sequence length="133" mass="15032">MGVAGPKTLVQQVWQLTIQVPISIKTMVEICVQDPPGSRNQEKATQETRHQEGRRRLAYTDEANLALDEPIATEVREAMLSATKNTTPGNDGISNAMIRNLDDKSITRFTEFINEHWEQVTIPNDWENAEIID</sequence>
<evidence type="ECO:0000256" key="1">
    <source>
        <dbReference type="SAM" id="MobiDB-lite"/>
    </source>
</evidence>
<feature type="region of interest" description="Disordered" evidence="1">
    <location>
        <begin position="34"/>
        <end position="56"/>
    </location>
</feature>